<dbReference type="EC" id="1.6.5.2" evidence="2"/>
<name>A0ABS4XHV2_9MICC</name>
<feature type="domain" description="NAD(P)-binding" evidence="1">
    <location>
        <begin position="7"/>
        <end position="185"/>
    </location>
</feature>
<dbReference type="GO" id="GO:0003955">
    <property type="term" value="F:NAD(P)H dehydrogenase (quinone) activity"/>
    <property type="evidence" value="ECO:0007669"/>
    <property type="project" value="UniProtKB-EC"/>
</dbReference>
<dbReference type="Gene3D" id="3.40.50.720">
    <property type="entry name" value="NAD(P)-binding Rossmann-like Domain"/>
    <property type="match status" value="1"/>
</dbReference>
<evidence type="ECO:0000313" key="3">
    <source>
        <dbReference type="Proteomes" id="UP001296993"/>
    </source>
</evidence>
<dbReference type="Proteomes" id="UP001296993">
    <property type="component" value="Unassembled WGS sequence"/>
</dbReference>
<dbReference type="RefSeq" id="WP_210000809.1">
    <property type="nucleotide sequence ID" value="NZ_BAAAJY010000001.1"/>
</dbReference>
<keyword evidence="3" id="KW-1185">Reference proteome</keyword>
<protein>
    <submittedName>
        <fullName evidence="2">NAD(P)H dehydrogenase (Quinone)</fullName>
        <ecNumber evidence="2">1.6.5.2</ecNumber>
    </submittedName>
</protein>
<dbReference type="Pfam" id="PF13460">
    <property type="entry name" value="NAD_binding_10"/>
    <property type="match status" value="1"/>
</dbReference>
<dbReference type="InterPro" id="IPR052718">
    <property type="entry name" value="NmrA-type_oxidoreductase"/>
</dbReference>
<dbReference type="PANTHER" id="PTHR47129:SF1">
    <property type="entry name" value="NMRA-LIKE DOMAIN-CONTAINING PROTEIN"/>
    <property type="match status" value="1"/>
</dbReference>
<dbReference type="EMBL" id="JAGIOF010000001">
    <property type="protein sequence ID" value="MBP2388050.1"/>
    <property type="molecule type" value="Genomic_DNA"/>
</dbReference>
<organism evidence="2 3">
    <name type="scientific">Paeniglutamicibacter kerguelensis</name>
    <dbReference type="NCBI Taxonomy" id="254788"/>
    <lineage>
        <taxon>Bacteria</taxon>
        <taxon>Bacillati</taxon>
        <taxon>Actinomycetota</taxon>
        <taxon>Actinomycetes</taxon>
        <taxon>Micrococcales</taxon>
        <taxon>Micrococcaceae</taxon>
        <taxon>Paeniglutamicibacter</taxon>
    </lineage>
</organism>
<reference evidence="2 3" key="1">
    <citation type="submission" date="2021-03" db="EMBL/GenBank/DDBJ databases">
        <title>Sequencing the genomes of 1000 actinobacteria strains.</title>
        <authorList>
            <person name="Klenk H.-P."/>
        </authorList>
    </citation>
    <scope>NUCLEOTIDE SEQUENCE [LARGE SCALE GENOMIC DNA]</scope>
    <source>
        <strain evidence="2 3">DSM 15797</strain>
    </source>
</reference>
<evidence type="ECO:0000313" key="2">
    <source>
        <dbReference type="EMBL" id="MBP2388050.1"/>
    </source>
</evidence>
<dbReference type="CDD" id="cd05269">
    <property type="entry name" value="TMR_SDR_a"/>
    <property type="match status" value="1"/>
</dbReference>
<dbReference type="SUPFAM" id="SSF51735">
    <property type="entry name" value="NAD(P)-binding Rossmann-fold domains"/>
    <property type="match status" value="1"/>
</dbReference>
<dbReference type="InterPro" id="IPR016040">
    <property type="entry name" value="NAD(P)-bd_dom"/>
</dbReference>
<proteinExistence type="predicted"/>
<gene>
    <name evidence="2" type="ORF">JOF47_003561</name>
</gene>
<sequence>MTILITGATGQLGRLVIESLLERNVPAGQIVAGGRNAAKLEELAGLGVQTRTLDYSDPVSLREAMVGVDKVLLVSGNEPGPQRVPQHLNVIEAAKDAGVGLLAYTSITKADTNTMALAADHRATEQALRESGVPFAMLRNGWYLENYTDQLGGYLQHGSVFGSAGEGRVSAATRADLAEAAAAILLADGQAGTVHELGGDEAISLEDLAREVSAATGQSVTYQDLPEADFARLLVGAGVPEPFARILADSDRGISRGELLVPGNDLATALGRPTTSLGEAVRAAAGQFAAKGAE</sequence>
<comment type="caution">
    <text evidence="2">The sequence shown here is derived from an EMBL/GenBank/DDBJ whole genome shotgun (WGS) entry which is preliminary data.</text>
</comment>
<dbReference type="PANTHER" id="PTHR47129">
    <property type="entry name" value="QUINONE OXIDOREDUCTASE 2"/>
    <property type="match status" value="1"/>
</dbReference>
<dbReference type="InterPro" id="IPR036291">
    <property type="entry name" value="NAD(P)-bd_dom_sf"/>
</dbReference>
<keyword evidence="2" id="KW-0560">Oxidoreductase</keyword>
<accession>A0ABS4XHV2</accession>
<evidence type="ECO:0000259" key="1">
    <source>
        <dbReference type="Pfam" id="PF13460"/>
    </source>
</evidence>
<dbReference type="Gene3D" id="3.90.25.10">
    <property type="entry name" value="UDP-galactose 4-epimerase, domain 1"/>
    <property type="match status" value="1"/>
</dbReference>